<dbReference type="PROSITE" id="PS51257">
    <property type="entry name" value="PROKAR_LIPOPROTEIN"/>
    <property type="match status" value="1"/>
</dbReference>
<evidence type="ECO:0000256" key="1">
    <source>
        <dbReference type="SAM" id="Phobius"/>
    </source>
</evidence>
<protein>
    <submittedName>
        <fullName evidence="2">DUF1433 domain-containing protein</fullName>
    </submittedName>
</protein>
<gene>
    <name evidence="2" type="ORF">HCJ63_07925</name>
</gene>
<proteinExistence type="predicted"/>
<accession>A0A842CQA0</accession>
<sequence length="130" mass="15366">MKKRNIVIFFIIIIIILSCIGGYIILKKHQESIEKEAFLKEEAPRIEQFLKYNYNNINKLNFTHVKVSPMGIPYIEGFINNDENLFFSATIYDEHFENSISVPEDVNNWRKNEINKTVSEIQQQEKNKNP</sequence>
<dbReference type="EMBL" id="JAASWI010000003">
    <property type="protein sequence ID" value="MBC1978401.1"/>
    <property type="molecule type" value="Genomic_DNA"/>
</dbReference>
<dbReference type="Proteomes" id="UP000580683">
    <property type="component" value="Unassembled WGS sequence"/>
</dbReference>
<keyword evidence="1" id="KW-1133">Transmembrane helix</keyword>
<evidence type="ECO:0000313" key="2">
    <source>
        <dbReference type="EMBL" id="MBC1978401.1"/>
    </source>
</evidence>
<comment type="caution">
    <text evidence="2">The sequence shown here is derived from an EMBL/GenBank/DDBJ whole genome shotgun (WGS) entry which is preliminary data.</text>
</comment>
<reference evidence="2 3" key="1">
    <citation type="submission" date="2020-03" db="EMBL/GenBank/DDBJ databases">
        <title>Soil Listeria distribution.</title>
        <authorList>
            <person name="Liao J."/>
            <person name="Wiedmann M."/>
        </authorList>
    </citation>
    <scope>NUCLEOTIDE SEQUENCE [LARGE SCALE GENOMIC DNA]</scope>
    <source>
        <strain evidence="2 3">FSL L7-0504</strain>
    </source>
</reference>
<keyword evidence="1" id="KW-0812">Transmembrane</keyword>
<keyword evidence="1" id="KW-0472">Membrane</keyword>
<name>A0A842CQA0_9LIST</name>
<dbReference type="Pfam" id="PF07252">
    <property type="entry name" value="DUF1433"/>
    <property type="match status" value="1"/>
</dbReference>
<dbReference type="AlphaFoldDB" id="A0A842CQA0"/>
<dbReference type="InterPro" id="IPR009881">
    <property type="entry name" value="DUF1433"/>
</dbReference>
<organism evidence="2 3">
    <name type="scientific">Listeria marthii</name>
    <dbReference type="NCBI Taxonomy" id="529731"/>
    <lineage>
        <taxon>Bacteria</taxon>
        <taxon>Bacillati</taxon>
        <taxon>Bacillota</taxon>
        <taxon>Bacilli</taxon>
        <taxon>Bacillales</taxon>
        <taxon>Listeriaceae</taxon>
        <taxon>Listeria</taxon>
    </lineage>
</organism>
<evidence type="ECO:0000313" key="3">
    <source>
        <dbReference type="Proteomes" id="UP000580683"/>
    </source>
</evidence>
<feature type="transmembrane region" description="Helical" evidence="1">
    <location>
        <begin position="6"/>
        <end position="26"/>
    </location>
</feature>
<dbReference type="Gene3D" id="3.10.450.130">
    <property type="entry name" value="folded 79 residue fragment of lin0334 like domains"/>
    <property type="match status" value="1"/>
</dbReference>